<dbReference type="GO" id="GO:0009090">
    <property type="term" value="P:homoserine biosynthetic process"/>
    <property type="evidence" value="ECO:0007669"/>
    <property type="project" value="TreeGrafter"/>
</dbReference>
<dbReference type="Gene3D" id="3.40.1160.10">
    <property type="entry name" value="Acetylglutamate kinase-like"/>
    <property type="match status" value="1"/>
</dbReference>
<evidence type="ECO:0000256" key="6">
    <source>
        <dbReference type="ARBA" id="ARBA00022605"/>
    </source>
</evidence>
<feature type="binding site" evidence="16">
    <location>
        <position position="180"/>
    </location>
    <ligand>
        <name>ATP</name>
        <dbReference type="ChEBI" id="CHEBI:30616"/>
    </ligand>
</feature>
<evidence type="ECO:0000256" key="2">
    <source>
        <dbReference type="ARBA" id="ARBA00004766"/>
    </source>
</evidence>
<dbReference type="InterPro" id="IPR045865">
    <property type="entry name" value="ACT-like_dom_sf"/>
</dbReference>
<dbReference type="UniPathway" id="UPA00051">
    <property type="reaction ID" value="UER00462"/>
</dbReference>
<dbReference type="SUPFAM" id="SSF53633">
    <property type="entry name" value="Carbamate kinase-like"/>
    <property type="match status" value="1"/>
</dbReference>
<gene>
    <name evidence="20" type="ORF">CCE28_21200</name>
</gene>
<dbReference type="CDD" id="cd04913">
    <property type="entry name" value="ACT_AKii-LysC-BS-like_1"/>
    <property type="match status" value="1"/>
</dbReference>
<dbReference type="GO" id="GO:0005829">
    <property type="term" value="C:cytosol"/>
    <property type="evidence" value="ECO:0007669"/>
    <property type="project" value="TreeGrafter"/>
</dbReference>
<dbReference type="CDD" id="cd04261">
    <property type="entry name" value="AAK_AKii-LysC-BS"/>
    <property type="match status" value="1"/>
</dbReference>
<evidence type="ECO:0000256" key="1">
    <source>
        <dbReference type="ARBA" id="ARBA00003121"/>
    </source>
</evidence>
<dbReference type="GO" id="GO:0019877">
    <property type="term" value="P:diaminopimelate biosynthetic process"/>
    <property type="evidence" value="ECO:0007669"/>
    <property type="project" value="UniProtKB-KW"/>
</dbReference>
<comment type="catalytic activity">
    <reaction evidence="14 17">
        <text>L-aspartate + ATP = 4-phospho-L-aspartate + ADP</text>
        <dbReference type="Rhea" id="RHEA:23776"/>
        <dbReference type="ChEBI" id="CHEBI:29991"/>
        <dbReference type="ChEBI" id="CHEBI:30616"/>
        <dbReference type="ChEBI" id="CHEBI:57535"/>
        <dbReference type="ChEBI" id="CHEBI:456216"/>
        <dbReference type="EC" id="2.7.2.4"/>
    </reaction>
</comment>
<feature type="binding site" evidence="16">
    <location>
        <position position="185"/>
    </location>
    <ligand>
        <name>ATP</name>
        <dbReference type="ChEBI" id="CHEBI:30616"/>
    </ligand>
</feature>
<keyword evidence="21" id="KW-1185">Reference proteome</keyword>
<feature type="binding site" evidence="16">
    <location>
        <position position="48"/>
    </location>
    <ligand>
        <name>substrate</name>
    </ligand>
</feature>
<dbReference type="InterPro" id="IPR036393">
    <property type="entry name" value="AceGlu_kinase-like_sf"/>
</dbReference>
<dbReference type="InterPro" id="IPR005260">
    <property type="entry name" value="Asp_kin_monofn"/>
</dbReference>
<organism evidence="20 21">
    <name type="scientific">Anaeromicrobium sediminis</name>
    <dbReference type="NCBI Taxonomy" id="1478221"/>
    <lineage>
        <taxon>Bacteria</taxon>
        <taxon>Bacillati</taxon>
        <taxon>Bacillota</taxon>
        <taxon>Clostridia</taxon>
        <taxon>Peptostreptococcales</taxon>
        <taxon>Thermotaleaceae</taxon>
        <taxon>Anaeromicrobium</taxon>
    </lineage>
</organism>
<dbReference type="InterPro" id="IPR001341">
    <property type="entry name" value="Asp_kinase"/>
</dbReference>
<keyword evidence="7 17" id="KW-0808">Transferase</keyword>
<dbReference type="UniPathway" id="UPA00050">
    <property type="reaction ID" value="UER00461"/>
</dbReference>
<comment type="subunit">
    <text evidence="15">Tetramer consisting of 2 isoforms Alpha (catalytic and regulation) and of a homodimer of 2 isoforms Beta (regulation).</text>
</comment>
<comment type="similarity">
    <text evidence="5 17">Belongs to the aspartokinase family.</text>
</comment>
<evidence type="ECO:0000256" key="9">
    <source>
        <dbReference type="ARBA" id="ARBA00022741"/>
    </source>
</evidence>
<evidence type="ECO:0000256" key="17">
    <source>
        <dbReference type="RuleBase" id="RU003448"/>
    </source>
</evidence>
<feature type="binding site" evidence="16">
    <location>
        <begin position="8"/>
        <end position="11"/>
    </location>
    <ligand>
        <name>ATP</name>
        <dbReference type="ChEBI" id="CHEBI:30616"/>
    </ligand>
</feature>
<dbReference type="GO" id="GO:0005524">
    <property type="term" value="F:ATP binding"/>
    <property type="evidence" value="ECO:0007669"/>
    <property type="project" value="UniProtKB-KW"/>
</dbReference>
<comment type="pathway">
    <text evidence="2 18">Amino-acid biosynthesis; L-lysine biosynthesis via DAP pathway; (S)-tetrahydrodipicolinate from L-aspartate: step 1/4.</text>
</comment>
<dbReference type="InterPro" id="IPR041740">
    <property type="entry name" value="AKii-LysC-BS"/>
</dbReference>
<dbReference type="InterPro" id="IPR002912">
    <property type="entry name" value="ACT_dom"/>
</dbReference>
<dbReference type="InterPro" id="IPR018042">
    <property type="entry name" value="Aspartate_kinase_CS"/>
</dbReference>
<evidence type="ECO:0000256" key="11">
    <source>
        <dbReference type="ARBA" id="ARBA00022840"/>
    </source>
</evidence>
<dbReference type="OrthoDB" id="9799110at2"/>
<evidence type="ECO:0000256" key="5">
    <source>
        <dbReference type="ARBA" id="ARBA00010122"/>
    </source>
</evidence>
<evidence type="ECO:0000259" key="19">
    <source>
        <dbReference type="PROSITE" id="PS51671"/>
    </source>
</evidence>
<feature type="domain" description="ACT" evidence="19">
    <location>
        <begin position="264"/>
        <end position="338"/>
    </location>
</feature>
<dbReference type="InterPro" id="IPR054352">
    <property type="entry name" value="ACT_Aspartokinase"/>
</dbReference>
<dbReference type="InterPro" id="IPR001048">
    <property type="entry name" value="Asp/Glu/Uridylate_kinase"/>
</dbReference>
<dbReference type="PIRSF" id="PIRSF000726">
    <property type="entry name" value="Asp_kin"/>
    <property type="match status" value="1"/>
</dbReference>
<comment type="pathway">
    <text evidence="3 18">Amino-acid biosynthesis; L-methionine biosynthesis via de novo pathway; L-homoserine from L-aspartate: step 1/3.</text>
</comment>
<dbReference type="GO" id="GO:0009088">
    <property type="term" value="P:threonine biosynthetic process"/>
    <property type="evidence" value="ECO:0007669"/>
    <property type="project" value="UniProtKB-UniPathway"/>
</dbReference>
<dbReference type="GO" id="GO:0004072">
    <property type="term" value="F:aspartate kinase activity"/>
    <property type="evidence" value="ECO:0007669"/>
    <property type="project" value="UniProtKB-EC"/>
</dbReference>
<evidence type="ECO:0000256" key="4">
    <source>
        <dbReference type="ARBA" id="ARBA00005139"/>
    </source>
</evidence>
<keyword evidence="10 17" id="KW-0418">Kinase</keyword>
<evidence type="ECO:0000256" key="10">
    <source>
        <dbReference type="ARBA" id="ARBA00022777"/>
    </source>
</evidence>
<keyword evidence="9 16" id="KW-0547">Nucleotide-binding</keyword>
<evidence type="ECO:0000256" key="14">
    <source>
        <dbReference type="ARBA" id="ARBA00047872"/>
    </source>
</evidence>
<dbReference type="FunFam" id="3.30.2130.10:FF:000001">
    <property type="entry name" value="Bifunctional aspartokinase/homoserine dehydrogenase"/>
    <property type="match status" value="1"/>
</dbReference>
<dbReference type="NCBIfam" id="TIGR00657">
    <property type="entry name" value="asp_kinases"/>
    <property type="match status" value="1"/>
</dbReference>
<keyword evidence="8" id="KW-0677">Repeat</keyword>
<dbReference type="AlphaFoldDB" id="A0A267M9B2"/>
<keyword evidence="12" id="KW-0220">Diaminopimelate biosynthesis</keyword>
<evidence type="ECO:0000256" key="18">
    <source>
        <dbReference type="RuleBase" id="RU004249"/>
    </source>
</evidence>
<evidence type="ECO:0000256" key="16">
    <source>
        <dbReference type="PIRSR" id="PIRSR000726-1"/>
    </source>
</evidence>
<dbReference type="EMBL" id="NIBG01000038">
    <property type="protein sequence ID" value="PAB56164.1"/>
    <property type="molecule type" value="Genomic_DNA"/>
</dbReference>
<evidence type="ECO:0000256" key="8">
    <source>
        <dbReference type="ARBA" id="ARBA00022737"/>
    </source>
</evidence>
<comment type="caution">
    <text evidence="20">The sequence shown here is derived from an EMBL/GenBank/DDBJ whole genome shotgun (WGS) entry which is preliminary data.</text>
</comment>
<accession>A0A267M9B2</accession>
<dbReference type="SUPFAM" id="SSF55021">
    <property type="entry name" value="ACT-like"/>
    <property type="match status" value="2"/>
</dbReference>
<dbReference type="GO" id="GO:0009089">
    <property type="term" value="P:lysine biosynthetic process via diaminopimelate"/>
    <property type="evidence" value="ECO:0007669"/>
    <property type="project" value="UniProtKB-UniPathway"/>
</dbReference>
<evidence type="ECO:0000313" key="20">
    <source>
        <dbReference type="EMBL" id="PAB56164.1"/>
    </source>
</evidence>
<feature type="binding site" evidence="16">
    <location>
        <begin position="174"/>
        <end position="175"/>
    </location>
    <ligand>
        <name>ATP</name>
        <dbReference type="ChEBI" id="CHEBI:30616"/>
    </ligand>
</feature>
<keyword evidence="6 18" id="KW-0028">Amino-acid biosynthesis</keyword>
<protein>
    <recommendedName>
        <fullName evidence="17">Aspartokinase</fullName>
        <ecNumber evidence="17">2.7.2.4</ecNumber>
    </recommendedName>
</protein>
<name>A0A267M9B2_9FIRM</name>
<evidence type="ECO:0000256" key="15">
    <source>
        <dbReference type="ARBA" id="ARBA00063835"/>
    </source>
</evidence>
<feature type="binding site" evidence="16">
    <location>
        <begin position="210"/>
        <end position="211"/>
    </location>
    <ligand>
        <name>ATP</name>
        <dbReference type="ChEBI" id="CHEBI:30616"/>
    </ligand>
</feature>
<comment type="pathway">
    <text evidence="4 18">Amino-acid biosynthesis; L-threonine biosynthesis; L-threonine from L-aspartate: step 1/5.</text>
</comment>
<proteinExistence type="inferred from homology"/>
<keyword evidence="11 16" id="KW-0067">ATP-binding</keyword>
<evidence type="ECO:0000256" key="12">
    <source>
        <dbReference type="ARBA" id="ARBA00022915"/>
    </source>
</evidence>
<evidence type="ECO:0000256" key="13">
    <source>
        <dbReference type="ARBA" id="ARBA00023154"/>
    </source>
</evidence>
<dbReference type="NCBIfam" id="NF005154">
    <property type="entry name" value="PRK06635.1-2"/>
    <property type="match status" value="1"/>
</dbReference>
<dbReference type="PROSITE" id="PS51671">
    <property type="entry name" value="ACT"/>
    <property type="match status" value="1"/>
</dbReference>
<dbReference type="Gene3D" id="3.30.2130.10">
    <property type="entry name" value="VC0802-like"/>
    <property type="match status" value="1"/>
</dbReference>
<dbReference type="PROSITE" id="PS00324">
    <property type="entry name" value="ASPARTOKINASE"/>
    <property type="match status" value="1"/>
</dbReference>
<evidence type="ECO:0000313" key="21">
    <source>
        <dbReference type="Proteomes" id="UP000216024"/>
    </source>
</evidence>
<dbReference type="Pfam" id="PF00696">
    <property type="entry name" value="AA_kinase"/>
    <property type="match status" value="1"/>
</dbReference>
<dbReference type="FunFam" id="3.40.1160.10:FF:000002">
    <property type="entry name" value="Aspartokinase"/>
    <property type="match status" value="1"/>
</dbReference>
<dbReference type="NCBIfam" id="TIGR00656">
    <property type="entry name" value="asp_kin_monofn"/>
    <property type="match status" value="1"/>
</dbReference>
<dbReference type="Pfam" id="PF22468">
    <property type="entry name" value="ACT_9"/>
    <property type="match status" value="2"/>
</dbReference>
<keyword evidence="13" id="KW-0457">Lysine biosynthesis</keyword>
<dbReference type="RefSeq" id="WP_095136174.1">
    <property type="nucleotide sequence ID" value="NZ_NIBG01000038.1"/>
</dbReference>
<dbReference type="UniPathway" id="UPA00034">
    <property type="reaction ID" value="UER00015"/>
</dbReference>
<reference evidence="20 21" key="1">
    <citation type="submission" date="2017-06" db="EMBL/GenBank/DDBJ databases">
        <title>Draft genome sequence of anaerobic fermentative bacterium Anaeromicrobium sediminis DY2726D isolated from West Pacific Ocean sediments.</title>
        <authorList>
            <person name="Zeng X."/>
        </authorList>
    </citation>
    <scope>NUCLEOTIDE SEQUENCE [LARGE SCALE GENOMIC DNA]</scope>
    <source>
        <strain evidence="20 21">DY2726D</strain>
    </source>
</reference>
<dbReference type="CDD" id="cd04923">
    <property type="entry name" value="ACT_AK-LysC-DapG-like_2"/>
    <property type="match status" value="1"/>
</dbReference>
<dbReference type="EC" id="2.7.2.4" evidence="17"/>
<comment type="function">
    <text evidence="1">Catalyzes the phosphorylation of the beta-carboxyl group of aspartic acid with ATP to yield 4-phospho-L-aspartate, which is involved in the branched biosynthetic pathway leading to the biosynthesis of amino acids threonine, isoleucine and methionine.</text>
</comment>
<sequence length="411" mass="44822">MKDIIVQKYGGTSVGSIDRIKRIAQKVVKLKDSGKKVVVTVSAMAKTTDDLMNKARQINENPPERELDMLLSTGEQISIALLAMAIESLGEKVISLTGGQCGIITDSNHKKARITEIDTERIEEELSQDKIVIVAGFQGINENNDITTLGRGGSDTTAVAVAAALKAEKCEIYTDVDGVYTADPRVVKNAKLLDKISYDEMLELASLGAKVLHGRSVEMARKYKIPLVVKSSFNDSKGTEIVEVSEMEKVQVRGVSLDKNIAKLSVLEVPDRPGVAFKLFSELSKNHIPVDMIIQNINRDLVNDISFTVKIDDLSKALVICKEIANEVGASKVLSDSKVCKLSVVGTGIAGSAEVASTFFETLYESGINIQMISTSEIKISCIIDEKFGEDGLCHLHDKFNFDSDFEREVC</sequence>
<dbReference type="PANTHER" id="PTHR21499">
    <property type="entry name" value="ASPARTATE KINASE"/>
    <property type="match status" value="1"/>
</dbReference>
<feature type="binding site" evidence="16">
    <location>
        <position position="75"/>
    </location>
    <ligand>
        <name>substrate</name>
    </ligand>
</feature>
<evidence type="ECO:0000256" key="3">
    <source>
        <dbReference type="ARBA" id="ARBA00004986"/>
    </source>
</evidence>
<dbReference type="Proteomes" id="UP000216024">
    <property type="component" value="Unassembled WGS sequence"/>
</dbReference>
<evidence type="ECO:0000256" key="7">
    <source>
        <dbReference type="ARBA" id="ARBA00022679"/>
    </source>
</evidence>
<dbReference type="NCBIfam" id="NF005155">
    <property type="entry name" value="PRK06635.1-4"/>
    <property type="match status" value="1"/>
</dbReference>
<dbReference type="PANTHER" id="PTHR21499:SF3">
    <property type="entry name" value="ASPARTOKINASE"/>
    <property type="match status" value="1"/>
</dbReference>